<protein>
    <submittedName>
        <fullName evidence="8">Uncharacterized protein</fullName>
    </submittedName>
</protein>
<name>A0A6N4SM12_TALPI</name>
<feature type="transmembrane region" description="Helical" evidence="7">
    <location>
        <begin position="323"/>
        <end position="345"/>
    </location>
</feature>
<keyword evidence="3 7" id="KW-0812">Transmembrane</keyword>
<feature type="transmembrane region" description="Helical" evidence="7">
    <location>
        <begin position="265"/>
        <end position="283"/>
    </location>
</feature>
<dbReference type="AlphaFoldDB" id="A0A6N4SM12"/>
<comment type="caution">
    <text evidence="8">The sequence shown here is derived from an EMBL/GenBank/DDBJ whole genome shotgun (WGS) entry which is preliminary data.</text>
</comment>
<evidence type="ECO:0000313" key="9">
    <source>
        <dbReference type="Proteomes" id="UP000053095"/>
    </source>
</evidence>
<dbReference type="Gene3D" id="1.20.1250.20">
    <property type="entry name" value="MFS general substrate transporter like domains"/>
    <property type="match status" value="2"/>
</dbReference>
<dbReference type="EMBL" id="DF933835">
    <property type="protein sequence ID" value="GAM40760.1"/>
    <property type="molecule type" value="Genomic_DNA"/>
</dbReference>
<evidence type="ECO:0000256" key="6">
    <source>
        <dbReference type="SAM" id="MobiDB-lite"/>
    </source>
</evidence>
<sequence length="484" mass="54835">MSTEDIKERNADRGESKKPRFVSYLWDTFDKPPAERRLLTKLDTALISFGAVGYFVKSVDQYNINNAFVSGMQEDLKLYQNQLNYMQTAWSLGYMLGQIPSNIILSRTRPRYWIPSLEICSAMGQMASGYIMGGVYQLGGVGGYRGWQWAFIINGSISLPMAVMGYFILPDVPEITKSWYLSEEEIKLAQLRMHMEGRKPRSKYTKEKLKRIFTSWHIYLMSFLYVTYNNGIANMQPIFQQYVGQPLLFGFGLSDTVLRGRRWPPLVFGGVVNIICYVSLAIWDIPTWWKWTCLISAGASFGLSGLCMAWANEVCGNDSEERAIAIASMNEFAYLLQIWLPLLVWQQIDAPRYFKGYVTVSAMSVIFIGMCFVVRNLHNKEFAVSRMVQEHATESCIQLQQQQQQQMDGEKDMSGSDIQLGRFKSVETSSSAQYDSEAISPSSSSNIISPCDEEKGPISIRLNGNSPTESGDIKGMEVQPSRLL</sequence>
<evidence type="ECO:0000256" key="7">
    <source>
        <dbReference type="SAM" id="Phobius"/>
    </source>
</evidence>
<feature type="compositionally biased region" description="Low complexity" evidence="6">
    <location>
        <begin position="439"/>
        <end position="450"/>
    </location>
</feature>
<evidence type="ECO:0000256" key="3">
    <source>
        <dbReference type="ARBA" id="ARBA00022692"/>
    </source>
</evidence>
<dbReference type="Pfam" id="PF07690">
    <property type="entry name" value="MFS_1"/>
    <property type="match status" value="1"/>
</dbReference>
<proteinExistence type="predicted"/>
<feature type="transmembrane region" description="Helical" evidence="7">
    <location>
        <begin position="289"/>
        <end position="311"/>
    </location>
</feature>
<accession>A0A6N4SM12</accession>
<dbReference type="PANTHER" id="PTHR43791:SF39">
    <property type="entry name" value="TRANSPORTER LIZ1_SEO1, PUTATIVE (AFU_ORTHOLOGUE AFUA_3G00980)-RELATED"/>
    <property type="match status" value="1"/>
</dbReference>
<keyword evidence="5 7" id="KW-0472">Membrane</keyword>
<dbReference type="Proteomes" id="UP000053095">
    <property type="component" value="Unassembled WGS sequence"/>
</dbReference>
<feature type="transmembrane region" description="Helical" evidence="7">
    <location>
        <begin position="112"/>
        <end position="135"/>
    </location>
</feature>
<dbReference type="PANTHER" id="PTHR43791">
    <property type="entry name" value="PERMEASE-RELATED"/>
    <property type="match status" value="1"/>
</dbReference>
<evidence type="ECO:0000256" key="2">
    <source>
        <dbReference type="ARBA" id="ARBA00022448"/>
    </source>
</evidence>
<keyword evidence="9" id="KW-1185">Reference proteome</keyword>
<evidence type="ECO:0000256" key="4">
    <source>
        <dbReference type="ARBA" id="ARBA00022989"/>
    </source>
</evidence>
<dbReference type="GO" id="GO:0022857">
    <property type="term" value="F:transmembrane transporter activity"/>
    <property type="evidence" value="ECO:0007669"/>
    <property type="project" value="InterPro"/>
</dbReference>
<dbReference type="GO" id="GO:0016020">
    <property type="term" value="C:membrane"/>
    <property type="evidence" value="ECO:0007669"/>
    <property type="project" value="UniProtKB-SubCell"/>
</dbReference>
<evidence type="ECO:0000256" key="5">
    <source>
        <dbReference type="ARBA" id="ARBA00023136"/>
    </source>
</evidence>
<organism evidence="8 9">
    <name type="scientific">Talaromyces pinophilus</name>
    <name type="common">Penicillium pinophilum</name>
    <dbReference type="NCBI Taxonomy" id="128442"/>
    <lineage>
        <taxon>Eukaryota</taxon>
        <taxon>Fungi</taxon>
        <taxon>Dikarya</taxon>
        <taxon>Ascomycota</taxon>
        <taxon>Pezizomycotina</taxon>
        <taxon>Eurotiomycetes</taxon>
        <taxon>Eurotiomycetidae</taxon>
        <taxon>Eurotiales</taxon>
        <taxon>Trichocomaceae</taxon>
        <taxon>Talaromyces</taxon>
        <taxon>Talaromyces sect. Talaromyces</taxon>
    </lineage>
</organism>
<evidence type="ECO:0000313" key="8">
    <source>
        <dbReference type="EMBL" id="GAM40760.1"/>
    </source>
</evidence>
<keyword evidence="4 7" id="KW-1133">Transmembrane helix</keyword>
<feature type="region of interest" description="Disordered" evidence="6">
    <location>
        <begin position="427"/>
        <end position="484"/>
    </location>
</feature>
<comment type="subcellular location">
    <subcellularLocation>
        <location evidence="1">Membrane</location>
        <topology evidence="1">Multi-pass membrane protein</topology>
    </subcellularLocation>
</comment>
<dbReference type="SUPFAM" id="SSF103473">
    <property type="entry name" value="MFS general substrate transporter"/>
    <property type="match status" value="1"/>
</dbReference>
<gene>
    <name evidence="8" type="ORF">TCE0_039r13360</name>
</gene>
<feature type="transmembrane region" description="Helical" evidence="7">
    <location>
        <begin position="357"/>
        <end position="377"/>
    </location>
</feature>
<dbReference type="InterPro" id="IPR036259">
    <property type="entry name" value="MFS_trans_sf"/>
</dbReference>
<dbReference type="InterPro" id="IPR011701">
    <property type="entry name" value="MFS"/>
</dbReference>
<feature type="transmembrane region" description="Helical" evidence="7">
    <location>
        <begin position="147"/>
        <end position="169"/>
    </location>
</feature>
<reference evidence="9" key="1">
    <citation type="journal article" date="2015" name="Genome Announc.">
        <title>Draft genome sequence of Talaromyces cellulolyticus strain Y-94, a source of lignocellulosic biomass-degrading enzymes.</title>
        <authorList>
            <person name="Fujii T."/>
            <person name="Koike H."/>
            <person name="Sawayama S."/>
            <person name="Yano S."/>
            <person name="Inoue H."/>
        </authorList>
    </citation>
    <scope>NUCLEOTIDE SEQUENCE [LARGE SCALE GENOMIC DNA]</scope>
    <source>
        <strain evidence="9">Y-94</strain>
    </source>
</reference>
<keyword evidence="2" id="KW-0813">Transport</keyword>
<evidence type="ECO:0000256" key="1">
    <source>
        <dbReference type="ARBA" id="ARBA00004141"/>
    </source>
</evidence>